<dbReference type="InterPro" id="IPR001182">
    <property type="entry name" value="FtsW/RodA"/>
</dbReference>
<dbReference type="NCBIfam" id="NF038403">
    <property type="entry name" value="perm_prefix_1"/>
    <property type="match status" value="1"/>
</dbReference>
<keyword evidence="2 6" id="KW-0812">Transmembrane</keyword>
<reference evidence="8" key="1">
    <citation type="journal article" date="2019" name="Int. J. Syst. Evol. Microbiol.">
        <title>The Global Catalogue of Microorganisms (GCM) 10K type strain sequencing project: providing services to taxonomists for standard genome sequencing and annotation.</title>
        <authorList>
            <consortium name="The Broad Institute Genomics Platform"/>
            <consortium name="The Broad Institute Genome Sequencing Center for Infectious Disease"/>
            <person name="Wu L."/>
            <person name="Ma J."/>
        </authorList>
    </citation>
    <scope>NUCLEOTIDE SEQUENCE [LARGE SCALE GENOMIC DNA]</scope>
    <source>
        <strain evidence="8">TISTR 1827</strain>
    </source>
</reference>
<feature type="transmembrane region" description="Helical" evidence="6">
    <location>
        <begin position="154"/>
        <end position="172"/>
    </location>
</feature>
<evidence type="ECO:0000256" key="6">
    <source>
        <dbReference type="SAM" id="Phobius"/>
    </source>
</evidence>
<feature type="transmembrane region" description="Helical" evidence="6">
    <location>
        <begin position="126"/>
        <end position="142"/>
    </location>
</feature>
<feature type="transmembrane region" description="Helical" evidence="6">
    <location>
        <begin position="264"/>
        <end position="284"/>
    </location>
</feature>
<gene>
    <name evidence="7" type="ORF">ACFSW5_15515</name>
</gene>
<feature type="transmembrane region" description="Helical" evidence="6">
    <location>
        <begin position="342"/>
        <end position="367"/>
    </location>
</feature>
<proteinExistence type="predicted"/>
<evidence type="ECO:0000256" key="5">
    <source>
        <dbReference type="ARBA" id="ARBA00023136"/>
    </source>
</evidence>
<feature type="transmembrane region" description="Helical" evidence="6">
    <location>
        <begin position="416"/>
        <end position="438"/>
    </location>
</feature>
<evidence type="ECO:0000256" key="2">
    <source>
        <dbReference type="ARBA" id="ARBA00022692"/>
    </source>
</evidence>
<dbReference type="Proteomes" id="UP001597493">
    <property type="component" value="Unassembled WGS sequence"/>
</dbReference>
<name>A0ABW5R010_9BACL</name>
<dbReference type="RefSeq" id="WP_379274800.1">
    <property type="nucleotide sequence ID" value="NZ_JBHUGT010000012.1"/>
</dbReference>
<keyword evidence="4 6" id="KW-1133">Transmembrane helix</keyword>
<dbReference type="PANTHER" id="PTHR30474">
    <property type="entry name" value="CELL CYCLE PROTEIN"/>
    <property type="match status" value="1"/>
</dbReference>
<organism evidence="7 8">
    <name type="scientific">Paenibacillus thailandensis</name>
    <dbReference type="NCBI Taxonomy" id="393250"/>
    <lineage>
        <taxon>Bacteria</taxon>
        <taxon>Bacillati</taxon>
        <taxon>Bacillota</taxon>
        <taxon>Bacilli</taxon>
        <taxon>Bacillales</taxon>
        <taxon>Paenibacillaceae</taxon>
        <taxon>Paenibacillus</taxon>
    </lineage>
</organism>
<sequence length="453" mass="50281">MSVRKAAIHHQLIDEFLDQVCKPVKAKEMHPDIRQEITAHLEERIEELISEGMTEEEAVRMAIARMGSPEEVGRQFHQVHKPRTEWTLILLLALLIGIGLVAMLAMQTALEDNDRVSNAGFFEKKAVFGIIGLVAVAVIYFVDYRKLQAYSSYLYFIVVMVMLLAKLEGVTISGSGSWFVVGAVSINVPMTATYLFMITLAGMIRPREPKSSSFLIKIRTFIKELFVYLIPGWLYLLNPTLPAFMLYVSGLSALLLFAGKWRTWLAYIVGMAAAAGLMLLYGTGARIEYVTNRLLAYVDPASNPDANFMAARSLEAIRSAGLWGHGFGVKNDRLGYIYSDMIYTYLIYSLGWAMGLLIAFAFAALLIRAAGVVSKLSDPYGKRIVVGVITILSVQFGWNMLMCVGLLPITGISLPLIGYSTFSMVVDMAAIGVILSVYRRKDIFASRPTMQSE</sequence>
<comment type="subcellular location">
    <subcellularLocation>
        <location evidence="1">Membrane</location>
        <topology evidence="1">Multi-pass membrane protein</topology>
    </subcellularLocation>
</comment>
<dbReference type="PANTHER" id="PTHR30474:SF1">
    <property type="entry name" value="PEPTIDOGLYCAN GLYCOSYLTRANSFERASE MRDB"/>
    <property type="match status" value="1"/>
</dbReference>
<keyword evidence="3" id="KW-0133">Cell shape</keyword>
<keyword evidence="8" id="KW-1185">Reference proteome</keyword>
<evidence type="ECO:0000313" key="8">
    <source>
        <dbReference type="Proteomes" id="UP001597493"/>
    </source>
</evidence>
<evidence type="ECO:0000256" key="3">
    <source>
        <dbReference type="ARBA" id="ARBA00022960"/>
    </source>
</evidence>
<dbReference type="EMBL" id="JBHUMY010000016">
    <property type="protein sequence ID" value="MFD2661661.1"/>
    <property type="molecule type" value="Genomic_DNA"/>
</dbReference>
<evidence type="ECO:0000313" key="7">
    <source>
        <dbReference type="EMBL" id="MFD2661661.1"/>
    </source>
</evidence>
<accession>A0ABW5R010</accession>
<keyword evidence="5 6" id="KW-0472">Membrane</keyword>
<dbReference type="InterPro" id="IPR047928">
    <property type="entry name" value="Perm_prefix_1"/>
</dbReference>
<feature type="transmembrane region" description="Helical" evidence="6">
    <location>
        <begin position="86"/>
        <end position="106"/>
    </location>
</feature>
<protein>
    <submittedName>
        <fullName evidence="7">FtsW/RodA/SpoVE family cell cycle protein</fullName>
    </submittedName>
</protein>
<evidence type="ECO:0000256" key="1">
    <source>
        <dbReference type="ARBA" id="ARBA00004141"/>
    </source>
</evidence>
<comment type="caution">
    <text evidence="7">The sequence shown here is derived from an EMBL/GenBank/DDBJ whole genome shotgun (WGS) entry which is preliminary data.</text>
</comment>
<dbReference type="Pfam" id="PF01098">
    <property type="entry name" value="FTSW_RODA_SPOVE"/>
    <property type="match status" value="1"/>
</dbReference>
<feature type="transmembrane region" description="Helical" evidence="6">
    <location>
        <begin position="388"/>
        <end position="410"/>
    </location>
</feature>
<evidence type="ECO:0000256" key="4">
    <source>
        <dbReference type="ARBA" id="ARBA00022989"/>
    </source>
</evidence>
<feature type="transmembrane region" description="Helical" evidence="6">
    <location>
        <begin position="178"/>
        <end position="202"/>
    </location>
</feature>